<dbReference type="Proteomes" id="UP000636458">
    <property type="component" value="Unassembled WGS sequence"/>
</dbReference>
<proteinExistence type="predicted"/>
<dbReference type="PANTHER" id="PTHR40111">
    <property type="entry name" value="CEPHALOSPORIN-C DEACETYLASE"/>
    <property type="match status" value="1"/>
</dbReference>
<reference evidence="4" key="1">
    <citation type="submission" date="2021-01" db="EMBL/GenBank/DDBJ databases">
        <title>Lacisediminihabitans sp. nov. strain G11-30, isolated from Antarctic Soil.</title>
        <authorList>
            <person name="Li J."/>
        </authorList>
    </citation>
    <scope>NUCLEOTIDE SEQUENCE</scope>
    <source>
        <strain evidence="4">G11-30</strain>
    </source>
</reference>
<accession>A0A934SNV3</accession>
<dbReference type="RefSeq" id="WP_200556663.1">
    <property type="nucleotide sequence ID" value="NZ_JAEPES010000004.1"/>
</dbReference>
<evidence type="ECO:0000259" key="3">
    <source>
        <dbReference type="Pfam" id="PF05448"/>
    </source>
</evidence>
<dbReference type="Pfam" id="PF05448">
    <property type="entry name" value="AXE1"/>
    <property type="match status" value="1"/>
</dbReference>
<dbReference type="InterPro" id="IPR008391">
    <property type="entry name" value="AXE1_dom"/>
</dbReference>
<evidence type="ECO:0000313" key="4">
    <source>
        <dbReference type="EMBL" id="MBK4348462.1"/>
    </source>
</evidence>
<dbReference type="Gene3D" id="3.40.50.1820">
    <property type="entry name" value="alpha/beta hydrolase"/>
    <property type="match status" value="1"/>
</dbReference>
<organism evidence="4 5">
    <name type="scientific">Lacisediminihabitans changchengi</name>
    <dbReference type="NCBI Taxonomy" id="2787634"/>
    <lineage>
        <taxon>Bacteria</taxon>
        <taxon>Bacillati</taxon>
        <taxon>Actinomycetota</taxon>
        <taxon>Actinomycetes</taxon>
        <taxon>Micrococcales</taxon>
        <taxon>Microbacteriaceae</taxon>
        <taxon>Lacisediminihabitans</taxon>
    </lineage>
</organism>
<dbReference type="GO" id="GO:0052689">
    <property type="term" value="F:carboxylic ester hydrolase activity"/>
    <property type="evidence" value="ECO:0007669"/>
    <property type="project" value="TreeGrafter"/>
</dbReference>
<evidence type="ECO:0000256" key="1">
    <source>
        <dbReference type="PIRSR" id="PIRSR639069-1"/>
    </source>
</evidence>
<dbReference type="GO" id="GO:0005976">
    <property type="term" value="P:polysaccharide metabolic process"/>
    <property type="evidence" value="ECO:0007669"/>
    <property type="project" value="TreeGrafter"/>
</dbReference>
<evidence type="ECO:0000256" key="2">
    <source>
        <dbReference type="PIRSR" id="PIRSR639069-2"/>
    </source>
</evidence>
<dbReference type="PANTHER" id="PTHR40111:SF1">
    <property type="entry name" value="CEPHALOSPORIN-C DEACETYLASE"/>
    <property type="match status" value="1"/>
</dbReference>
<gene>
    <name evidence="4" type="ORF">IV501_12515</name>
</gene>
<evidence type="ECO:0000313" key="5">
    <source>
        <dbReference type="Proteomes" id="UP000636458"/>
    </source>
</evidence>
<keyword evidence="5" id="KW-1185">Reference proteome</keyword>
<feature type="domain" description="Acetyl xylan esterase" evidence="3">
    <location>
        <begin position="1"/>
        <end position="319"/>
    </location>
</feature>
<feature type="active site" description="Charge relay system" evidence="1">
    <location>
        <position position="273"/>
    </location>
</feature>
<feature type="binding site" evidence="2">
    <location>
        <position position="92"/>
    </location>
    <ligand>
        <name>substrate</name>
    </ligand>
</feature>
<dbReference type="SUPFAM" id="SSF53474">
    <property type="entry name" value="alpha/beta-Hydrolases"/>
    <property type="match status" value="1"/>
</dbReference>
<protein>
    <submittedName>
        <fullName evidence="4">Acetylxylan esterase</fullName>
    </submittedName>
</protein>
<name>A0A934SNV3_9MICO</name>
<comment type="caution">
    <text evidence="4">The sequence shown here is derived from an EMBL/GenBank/DDBJ whole genome shotgun (WGS) entry which is preliminary data.</text>
</comment>
<feature type="active site" description="Charge relay system" evidence="1">
    <location>
        <position position="302"/>
    </location>
</feature>
<dbReference type="EMBL" id="JAEPES010000004">
    <property type="protein sequence ID" value="MBK4348462.1"/>
    <property type="molecule type" value="Genomic_DNA"/>
</dbReference>
<dbReference type="InterPro" id="IPR039069">
    <property type="entry name" value="CE7"/>
</dbReference>
<dbReference type="InterPro" id="IPR029058">
    <property type="entry name" value="AB_hydrolase_fold"/>
</dbReference>
<dbReference type="AlphaFoldDB" id="A0A934SNV3"/>
<feature type="active site" description="Nucleophile" evidence="1">
    <location>
        <position position="187"/>
    </location>
</feature>
<sequence>MPRFDLPLDELRRFRPPVLEPVDFDRFWADTLAESRAMASAPLIERVPSQLTTVEVYDVTFSGFAGDQIRAWYLRPAGVEGDLPAVIEYNGYGGGRGLPHERMAWAAAGYAYFFMDTRGQGSVWGTGGSTPDPHGSGAAAPGFMTRGIEDPSSYYYRRVFTDAVLLVDAARSLDGVDETRIAVTGASQGGGIALAVGGLVGGLVGVMPDVPFLCHFERAVGMTAVFPYQEVAQYLAVHRDDIEQAFRTLSYFDGVNFAKRATAPALFSAGGMDQVCPPSTVFAAANHWAADAEVVFYEFNEHEGGQGMQWERQSAWLSRRQRAV</sequence>